<proteinExistence type="predicted"/>
<feature type="transmembrane region" description="Helical" evidence="1">
    <location>
        <begin position="106"/>
        <end position="123"/>
    </location>
</feature>
<evidence type="ECO:0000313" key="2">
    <source>
        <dbReference type="EMBL" id="TWI85742.1"/>
    </source>
</evidence>
<keyword evidence="1" id="KW-1133">Transmembrane helix</keyword>
<sequence>MTRFIQAQHARILNMAVTSWFVTAVIGQWIFGVYVLLFYGTATLKGHPSDWNKVLPNGYVTGDIMGNVVVGSHLLLAITIIFGGPLQLIPKVRNRMPVFHKWNGRCYILSAFVTSLSGFYMVWVRGSVGGIVQHVSISINAILIIVFAVLAMKYARARNIKKHRIWAIRLFLVMNGVWFFRVGLNFWLFMNQGIVGFNPKTFEGPFLNILSFSQYLLPLLLFELYTIAKKSPNKRFVQVVAVIVMVFIIVMAIGIFSASKSVWLPRITEVLFTNSITWTNM</sequence>
<dbReference type="Pfam" id="PF10067">
    <property type="entry name" value="DUF2306"/>
    <property type="match status" value="1"/>
</dbReference>
<feature type="transmembrane region" description="Helical" evidence="1">
    <location>
        <begin position="12"/>
        <end position="39"/>
    </location>
</feature>
<dbReference type="EMBL" id="VLLE01000002">
    <property type="protein sequence ID" value="TWI85742.1"/>
    <property type="molecule type" value="Genomic_DNA"/>
</dbReference>
<organism evidence="2 3">
    <name type="scientific">Lacibacter cauensis</name>
    <dbReference type="NCBI Taxonomy" id="510947"/>
    <lineage>
        <taxon>Bacteria</taxon>
        <taxon>Pseudomonadati</taxon>
        <taxon>Bacteroidota</taxon>
        <taxon>Chitinophagia</taxon>
        <taxon>Chitinophagales</taxon>
        <taxon>Chitinophagaceae</taxon>
        <taxon>Lacibacter</taxon>
    </lineage>
</organism>
<dbReference type="AlphaFoldDB" id="A0A562SWX1"/>
<dbReference type="OrthoDB" id="6385003at2"/>
<keyword evidence="3" id="KW-1185">Reference proteome</keyword>
<protein>
    <submittedName>
        <fullName evidence="2">Putative membrane protein DUF2306</fullName>
    </submittedName>
</protein>
<accession>A0A562SWX1</accession>
<gene>
    <name evidence="2" type="ORF">IQ13_0910</name>
</gene>
<evidence type="ECO:0000256" key="1">
    <source>
        <dbReference type="SAM" id="Phobius"/>
    </source>
</evidence>
<feature type="transmembrane region" description="Helical" evidence="1">
    <location>
        <begin position="209"/>
        <end position="227"/>
    </location>
</feature>
<keyword evidence="1" id="KW-0472">Membrane</keyword>
<feature type="transmembrane region" description="Helical" evidence="1">
    <location>
        <begin position="135"/>
        <end position="155"/>
    </location>
</feature>
<dbReference type="Proteomes" id="UP000316167">
    <property type="component" value="Unassembled WGS sequence"/>
</dbReference>
<feature type="transmembrane region" description="Helical" evidence="1">
    <location>
        <begin position="167"/>
        <end position="189"/>
    </location>
</feature>
<feature type="transmembrane region" description="Helical" evidence="1">
    <location>
        <begin position="239"/>
        <end position="258"/>
    </location>
</feature>
<name>A0A562SWX1_9BACT</name>
<comment type="caution">
    <text evidence="2">The sequence shown here is derived from an EMBL/GenBank/DDBJ whole genome shotgun (WGS) entry which is preliminary data.</text>
</comment>
<reference evidence="2 3" key="1">
    <citation type="journal article" date="2015" name="Stand. Genomic Sci.">
        <title>Genomic Encyclopedia of Bacterial and Archaeal Type Strains, Phase III: the genomes of soil and plant-associated and newly described type strains.</title>
        <authorList>
            <person name="Whitman W.B."/>
            <person name="Woyke T."/>
            <person name="Klenk H.P."/>
            <person name="Zhou Y."/>
            <person name="Lilburn T.G."/>
            <person name="Beck B.J."/>
            <person name="De Vos P."/>
            <person name="Vandamme P."/>
            <person name="Eisen J.A."/>
            <person name="Garrity G."/>
            <person name="Hugenholtz P."/>
            <person name="Kyrpides N.C."/>
        </authorList>
    </citation>
    <scope>NUCLEOTIDE SEQUENCE [LARGE SCALE GENOMIC DNA]</scope>
    <source>
        <strain evidence="2 3">CGMCC 1.7271</strain>
    </source>
</reference>
<evidence type="ECO:0000313" key="3">
    <source>
        <dbReference type="Proteomes" id="UP000316167"/>
    </source>
</evidence>
<dbReference type="InterPro" id="IPR018750">
    <property type="entry name" value="DUF2306_membrane"/>
</dbReference>
<keyword evidence="1" id="KW-0812">Transmembrane</keyword>
<dbReference type="RefSeq" id="WP_144884843.1">
    <property type="nucleotide sequence ID" value="NZ_VLLE01000002.1"/>
</dbReference>
<feature type="transmembrane region" description="Helical" evidence="1">
    <location>
        <begin position="64"/>
        <end position="86"/>
    </location>
</feature>